<dbReference type="EMBL" id="LR822030">
    <property type="protein sequence ID" value="CAD0155947.1"/>
    <property type="molecule type" value="Genomic_DNA"/>
</dbReference>
<proteinExistence type="predicted"/>
<accession>A0AAU9H7A9</accession>
<gene>
    <name evidence="1" type="ORF">STHERMO_1216</name>
</gene>
<evidence type="ECO:0000313" key="2">
    <source>
        <dbReference type="Proteomes" id="UP000509120"/>
    </source>
</evidence>
<evidence type="ECO:0000313" key="1">
    <source>
        <dbReference type="EMBL" id="CAD0155947.1"/>
    </source>
</evidence>
<reference evidence="1 2" key="1">
    <citation type="submission" date="2020-06" db="EMBL/GenBank/DDBJ databases">
        <authorList>
            <person name="Chuat V."/>
        </authorList>
    </citation>
    <scope>NUCLEOTIDE SEQUENCE [LARGE SCALE GENOMIC DNA]</scope>
    <source>
        <strain evidence="1">STH_CIRM_1046</strain>
    </source>
</reference>
<organism evidence="1 2">
    <name type="scientific">Streptococcus thermophilus</name>
    <dbReference type="NCBI Taxonomy" id="1308"/>
    <lineage>
        <taxon>Bacteria</taxon>
        <taxon>Bacillati</taxon>
        <taxon>Bacillota</taxon>
        <taxon>Bacilli</taxon>
        <taxon>Lactobacillales</taxon>
        <taxon>Streptococcaceae</taxon>
        <taxon>Streptococcus</taxon>
    </lineage>
</organism>
<dbReference type="Proteomes" id="UP000509120">
    <property type="component" value="Chromosome"/>
</dbReference>
<name>A0AAU9H7A9_STRTR</name>
<protein>
    <submittedName>
        <fullName evidence="1">Uncharacterized protein</fullName>
    </submittedName>
</protein>
<dbReference type="AlphaFoldDB" id="A0AAU9H7A9"/>
<sequence length="50" mass="5853">MIERLSIKIDKHTHKIPQAEELTLPSLYISWTGPKKVHWTSSILHFLART</sequence>